<dbReference type="InterPro" id="IPR026992">
    <property type="entry name" value="DIOX_N"/>
</dbReference>
<keyword evidence="7" id="KW-0539">Nucleus</keyword>
<evidence type="ECO:0000256" key="6">
    <source>
        <dbReference type="ARBA" id="ARBA00023004"/>
    </source>
</evidence>
<dbReference type="PROSITE" id="PS51471">
    <property type="entry name" value="FE2OG_OXY"/>
    <property type="match status" value="1"/>
</dbReference>
<dbReference type="Gene3D" id="2.60.120.330">
    <property type="entry name" value="B-lactam Antibiotic, Isopenicillin N Synthase, Chain"/>
    <property type="match status" value="1"/>
</dbReference>
<dbReference type="GO" id="GO:0005634">
    <property type="term" value="C:nucleus"/>
    <property type="evidence" value="ECO:0007669"/>
    <property type="project" value="UniProtKB-SubCell"/>
</dbReference>
<protein>
    <recommendedName>
        <fullName evidence="11">Fe2OG dioxygenase domain-containing protein</fullName>
    </recommendedName>
</protein>
<keyword evidence="6 9" id="KW-0408">Iron</keyword>
<keyword evidence="5 9" id="KW-0479">Metal-binding</keyword>
<dbReference type="SUPFAM" id="SSF51197">
    <property type="entry name" value="Clavaminate synthase-like"/>
    <property type="match status" value="1"/>
</dbReference>
<evidence type="ECO:0000256" key="2">
    <source>
        <dbReference type="ARBA" id="ARBA00004496"/>
    </source>
</evidence>
<feature type="domain" description="Fe2OG dioxygenase" evidence="11">
    <location>
        <begin position="187"/>
        <end position="287"/>
    </location>
</feature>
<evidence type="ECO:0000256" key="9">
    <source>
        <dbReference type="RuleBase" id="RU003682"/>
    </source>
</evidence>
<dbReference type="OMA" id="WIHMWPS"/>
<dbReference type="Gramene" id="Kaladp0016s0172.1.v1.1">
    <property type="protein sequence ID" value="Kaladp0016s0172.1.v1.1"/>
    <property type="gene ID" value="Kaladp0016s0172.v1.1"/>
</dbReference>
<keyword evidence="9" id="KW-0560">Oxidoreductase</keyword>
<evidence type="ECO:0000256" key="10">
    <source>
        <dbReference type="SAM" id="MobiDB-lite"/>
    </source>
</evidence>
<dbReference type="Proteomes" id="UP000594263">
    <property type="component" value="Unplaced"/>
</dbReference>
<dbReference type="InterPro" id="IPR027443">
    <property type="entry name" value="IPNS-like_sf"/>
</dbReference>
<name>A0A7N0T0J6_KALFE</name>
<evidence type="ECO:0000256" key="5">
    <source>
        <dbReference type="ARBA" id="ARBA00022723"/>
    </source>
</evidence>
<dbReference type="GO" id="GO:0016491">
    <property type="term" value="F:oxidoreductase activity"/>
    <property type="evidence" value="ECO:0007669"/>
    <property type="project" value="UniProtKB-KW"/>
</dbReference>
<evidence type="ECO:0000259" key="11">
    <source>
        <dbReference type="PROSITE" id="PS51471"/>
    </source>
</evidence>
<comment type="function">
    <text evidence="8">Involved in the regulation of shoot development and salicylic acid (SA) homeostasis.</text>
</comment>
<evidence type="ECO:0000256" key="3">
    <source>
        <dbReference type="ARBA" id="ARBA00008056"/>
    </source>
</evidence>
<feature type="region of interest" description="Disordered" evidence="10">
    <location>
        <begin position="1"/>
        <end position="33"/>
    </location>
</feature>
<proteinExistence type="inferred from homology"/>
<comment type="similarity">
    <text evidence="3 9">Belongs to the iron/ascorbate-dependent oxidoreductase family.</text>
</comment>
<comment type="subcellular location">
    <subcellularLocation>
        <location evidence="2">Cytoplasm</location>
    </subcellularLocation>
    <subcellularLocation>
        <location evidence="1">Nucleus</location>
    </subcellularLocation>
</comment>
<reference evidence="12" key="1">
    <citation type="submission" date="2021-01" db="UniProtKB">
        <authorList>
            <consortium name="EnsemblPlants"/>
        </authorList>
    </citation>
    <scope>IDENTIFICATION</scope>
</reference>
<dbReference type="InterPro" id="IPR044861">
    <property type="entry name" value="IPNS-like_FE2OG_OXY"/>
</dbReference>
<dbReference type="Pfam" id="PF14226">
    <property type="entry name" value="DIOX_N"/>
    <property type="match status" value="1"/>
</dbReference>
<dbReference type="Pfam" id="PF03171">
    <property type="entry name" value="2OG-FeII_Oxy"/>
    <property type="match status" value="1"/>
</dbReference>
<sequence length="344" mass="38375">MAANEDGSPLVPERYVLPPSQRPNPRHFGPDASPATLPVIDLAQCSDQSQLLHQVRKACNDIGFFQVVNHGIPEAVVEGALNCATDFFNLPAEEKMQIMSDDVREPVRYGTSLNHVIDKIHFWRDFIKHYSHPISDWIDLWPSNPPSYKEKMGAYATAVQALQVRIMHIILESLGLDPNRLDSELEHGSQVMAVNCYPACPQPELALGMPPHSDYGSLTILLQSNPGLQIIDQENNWVSVPLNNGALIVHLGDQMEVMSNGAYKSVVHRAIVSSATRRLSIASLHSLGLQRRIGPMQDLVDEDHPASYGEFSFGDFLEFLSRNDITKGRFIDTLRTNNKAKEHQ</sequence>
<accession>A0A7N0T0J6</accession>
<evidence type="ECO:0000256" key="4">
    <source>
        <dbReference type="ARBA" id="ARBA00022490"/>
    </source>
</evidence>
<dbReference type="InterPro" id="IPR050295">
    <property type="entry name" value="Plant_2OG-oxidoreductases"/>
</dbReference>
<evidence type="ECO:0000256" key="7">
    <source>
        <dbReference type="ARBA" id="ARBA00023242"/>
    </source>
</evidence>
<evidence type="ECO:0000256" key="8">
    <source>
        <dbReference type="ARBA" id="ARBA00059922"/>
    </source>
</evidence>
<evidence type="ECO:0000313" key="13">
    <source>
        <dbReference type="Proteomes" id="UP000594263"/>
    </source>
</evidence>
<dbReference type="AlphaFoldDB" id="A0A7N0T0J6"/>
<dbReference type="GO" id="GO:0046872">
    <property type="term" value="F:metal ion binding"/>
    <property type="evidence" value="ECO:0007669"/>
    <property type="project" value="UniProtKB-KW"/>
</dbReference>
<dbReference type="InterPro" id="IPR005123">
    <property type="entry name" value="Oxoglu/Fe-dep_dioxygenase_dom"/>
</dbReference>
<dbReference type="FunFam" id="2.60.120.330:FF:000015">
    <property type="entry name" value="Protein DMR6-LIKE OXYGENASE 1"/>
    <property type="match status" value="1"/>
</dbReference>
<keyword evidence="4" id="KW-0963">Cytoplasm</keyword>
<keyword evidence="13" id="KW-1185">Reference proteome</keyword>
<dbReference type="PANTHER" id="PTHR47991">
    <property type="entry name" value="OXOGLUTARATE/IRON-DEPENDENT DIOXYGENASE"/>
    <property type="match status" value="1"/>
</dbReference>
<dbReference type="GO" id="GO:0005737">
    <property type="term" value="C:cytoplasm"/>
    <property type="evidence" value="ECO:0007669"/>
    <property type="project" value="UniProtKB-SubCell"/>
</dbReference>
<organism evidence="12 13">
    <name type="scientific">Kalanchoe fedtschenkoi</name>
    <name type="common">Lavender scallops</name>
    <name type="synonym">South American air plant</name>
    <dbReference type="NCBI Taxonomy" id="63787"/>
    <lineage>
        <taxon>Eukaryota</taxon>
        <taxon>Viridiplantae</taxon>
        <taxon>Streptophyta</taxon>
        <taxon>Embryophyta</taxon>
        <taxon>Tracheophyta</taxon>
        <taxon>Spermatophyta</taxon>
        <taxon>Magnoliopsida</taxon>
        <taxon>eudicotyledons</taxon>
        <taxon>Gunneridae</taxon>
        <taxon>Pentapetalae</taxon>
        <taxon>Saxifragales</taxon>
        <taxon>Crassulaceae</taxon>
        <taxon>Kalanchoe</taxon>
    </lineage>
</organism>
<dbReference type="EnsemblPlants" id="Kaladp0016s0172.1.v1.1">
    <property type="protein sequence ID" value="Kaladp0016s0172.1.v1.1"/>
    <property type="gene ID" value="Kaladp0016s0172.v1.1"/>
</dbReference>
<evidence type="ECO:0000256" key="1">
    <source>
        <dbReference type="ARBA" id="ARBA00004123"/>
    </source>
</evidence>
<evidence type="ECO:0000313" key="12">
    <source>
        <dbReference type="EnsemblPlants" id="Kaladp0016s0172.1.v1.1"/>
    </source>
</evidence>